<reference evidence="4 5" key="1">
    <citation type="submission" date="2024-10" db="EMBL/GenBank/DDBJ databases">
        <title>The Natural Products Discovery Center: Release of the First 8490 Sequenced Strains for Exploring Actinobacteria Biosynthetic Diversity.</title>
        <authorList>
            <person name="Kalkreuter E."/>
            <person name="Kautsar S.A."/>
            <person name="Yang D."/>
            <person name="Bader C.D."/>
            <person name="Teijaro C.N."/>
            <person name="Fluegel L."/>
            <person name="Davis C.M."/>
            <person name="Simpson J.R."/>
            <person name="Lauterbach L."/>
            <person name="Steele A.D."/>
            <person name="Gui C."/>
            <person name="Meng S."/>
            <person name="Li G."/>
            <person name="Viehrig K."/>
            <person name="Ye F."/>
            <person name="Su P."/>
            <person name="Kiefer A.F."/>
            <person name="Nichols A."/>
            <person name="Cepeda A.J."/>
            <person name="Yan W."/>
            <person name="Fan B."/>
            <person name="Jiang Y."/>
            <person name="Adhikari A."/>
            <person name="Zheng C.-J."/>
            <person name="Schuster L."/>
            <person name="Cowan T.M."/>
            <person name="Smanski M.J."/>
            <person name="Chevrette M.G."/>
            <person name="De Carvalho L.P.S."/>
            <person name="Shen B."/>
        </authorList>
    </citation>
    <scope>NUCLEOTIDE SEQUENCE [LARGE SCALE GENOMIC DNA]</scope>
    <source>
        <strain evidence="4 5">NPDC051599</strain>
    </source>
</reference>
<dbReference type="Proteomes" id="UP001612415">
    <property type="component" value="Unassembled WGS sequence"/>
</dbReference>
<dbReference type="RefSeq" id="WP_398658288.1">
    <property type="nucleotide sequence ID" value="NZ_JBITDC010000008.1"/>
</dbReference>
<evidence type="ECO:0000313" key="4">
    <source>
        <dbReference type="EMBL" id="MFI5677654.1"/>
    </source>
</evidence>
<sequence>MRRRTAVAGTLIAIAATAPLAATAHAQDLDCRDFTFQEEAQAALDTNPSDQNRLDEDQGPADGIACEALPRRDSPVISSTSRPVSSATPTAVTPTRGVQGGLGGASASGPSDLEMGIGTAFVAGGALATGYVVRRRRS</sequence>
<name>A0ABW7Y5L3_STRCE</name>
<feature type="signal peptide" evidence="3">
    <location>
        <begin position="1"/>
        <end position="26"/>
    </location>
</feature>
<organism evidence="4 5">
    <name type="scientific">Streptomyces cellulosae</name>
    <dbReference type="NCBI Taxonomy" id="1968"/>
    <lineage>
        <taxon>Bacteria</taxon>
        <taxon>Bacillati</taxon>
        <taxon>Actinomycetota</taxon>
        <taxon>Actinomycetes</taxon>
        <taxon>Kitasatosporales</taxon>
        <taxon>Streptomycetaceae</taxon>
        <taxon>Streptomyces</taxon>
    </lineage>
</organism>
<feature type="transmembrane region" description="Helical" evidence="2">
    <location>
        <begin position="115"/>
        <end position="133"/>
    </location>
</feature>
<dbReference type="EMBL" id="JBITDC010000008">
    <property type="protein sequence ID" value="MFI5677654.1"/>
    <property type="molecule type" value="Genomic_DNA"/>
</dbReference>
<accession>A0ABW7Y5L3</accession>
<comment type="caution">
    <text evidence="4">The sequence shown here is derived from an EMBL/GenBank/DDBJ whole genome shotgun (WGS) entry which is preliminary data.</text>
</comment>
<feature type="chain" id="PRO_5045380887" evidence="3">
    <location>
        <begin position="27"/>
        <end position="138"/>
    </location>
</feature>
<keyword evidence="3" id="KW-0732">Signal</keyword>
<evidence type="ECO:0000256" key="3">
    <source>
        <dbReference type="SAM" id="SignalP"/>
    </source>
</evidence>
<evidence type="ECO:0000313" key="5">
    <source>
        <dbReference type="Proteomes" id="UP001612415"/>
    </source>
</evidence>
<keyword evidence="2" id="KW-0472">Membrane</keyword>
<protein>
    <submittedName>
        <fullName evidence="4">Excalibur calcium-binding protein</fullName>
    </submittedName>
</protein>
<keyword evidence="2" id="KW-1133">Transmembrane helix</keyword>
<keyword evidence="2" id="KW-0812">Transmembrane</keyword>
<keyword evidence="5" id="KW-1185">Reference proteome</keyword>
<feature type="region of interest" description="Disordered" evidence="1">
    <location>
        <begin position="41"/>
        <end position="110"/>
    </location>
</feature>
<feature type="compositionally biased region" description="Polar residues" evidence="1">
    <location>
        <begin position="76"/>
        <end position="93"/>
    </location>
</feature>
<evidence type="ECO:0000256" key="2">
    <source>
        <dbReference type="SAM" id="Phobius"/>
    </source>
</evidence>
<proteinExistence type="predicted"/>
<evidence type="ECO:0000256" key="1">
    <source>
        <dbReference type="SAM" id="MobiDB-lite"/>
    </source>
</evidence>
<gene>
    <name evidence="4" type="ORF">ACIA8P_23785</name>
</gene>